<reference evidence="2" key="1">
    <citation type="submission" date="2017-02" db="EMBL/GenBank/DDBJ databases">
        <title>Comparative genomics and description of representatives of a novel lineage of planctomycetes thriving in anoxic sediments.</title>
        <authorList>
            <person name="Spring S."/>
            <person name="Bunk B."/>
            <person name="Sproer C."/>
            <person name="Klenk H.-P."/>
        </authorList>
    </citation>
    <scope>NUCLEOTIDE SEQUENCE [LARGE SCALE GENOMIC DNA]</scope>
    <source>
        <strain evidence="2">L21-RPul-D3</strain>
    </source>
</reference>
<dbReference type="RefSeq" id="WP_161488037.1">
    <property type="nucleotide sequence ID" value="NZ_CP019633.1"/>
</dbReference>
<name>A0A1Q2HMF0_9BACT</name>
<dbReference type="Proteomes" id="UP000188273">
    <property type="component" value="Chromosome"/>
</dbReference>
<evidence type="ECO:0000313" key="2">
    <source>
        <dbReference type="Proteomes" id="UP000188273"/>
    </source>
</evidence>
<keyword evidence="2" id="KW-1185">Reference proteome</keyword>
<protein>
    <submittedName>
        <fullName evidence="1">Uncharacterized protein</fullName>
    </submittedName>
</protein>
<dbReference type="KEGG" id="pbu:L21SP3_00189"/>
<dbReference type="AlphaFoldDB" id="A0A1Q2HMF0"/>
<accession>A0A1Q2HMF0</accession>
<proteinExistence type="predicted"/>
<organism evidence="1 2">
    <name type="scientific">Sedimentisphaera cyanobacteriorum</name>
    <dbReference type="NCBI Taxonomy" id="1940790"/>
    <lineage>
        <taxon>Bacteria</taxon>
        <taxon>Pseudomonadati</taxon>
        <taxon>Planctomycetota</taxon>
        <taxon>Phycisphaerae</taxon>
        <taxon>Sedimentisphaerales</taxon>
        <taxon>Sedimentisphaeraceae</taxon>
        <taxon>Sedimentisphaera</taxon>
    </lineage>
</organism>
<dbReference type="STRING" id="1940790.L21SP3_00189"/>
<sequence>MSVRKHNLTRFEGGNHLEGAEIAVFILLVLLFAATLALLSFATAEAGGIPANSFNMFY</sequence>
<dbReference type="EMBL" id="CP019633">
    <property type="protein sequence ID" value="AQQ08413.1"/>
    <property type="molecule type" value="Genomic_DNA"/>
</dbReference>
<evidence type="ECO:0000313" key="1">
    <source>
        <dbReference type="EMBL" id="AQQ08413.1"/>
    </source>
</evidence>
<gene>
    <name evidence="1" type="ORF">L21SP3_00189</name>
</gene>